<reference evidence="2 3" key="1">
    <citation type="journal article" date="2016" name="Nat. Commun.">
        <title>Thousands of microbial genomes shed light on interconnected biogeochemical processes in an aquifer system.</title>
        <authorList>
            <person name="Anantharaman K."/>
            <person name="Brown C.T."/>
            <person name="Hug L.A."/>
            <person name="Sharon I."/>
            <person name="Castelle C.J."/>
            <person name="Probst A.J."/>
            <person name="Thomas B.C."/>
            <person name="Singh A."/>
            <person name="Wilkins M.J."/>
            <person name="Karaoz U."/>
            <person name="Brodie E.L."/>
            <person name="Williams K.H."/>
            <person name="Hubbard S.S."/>
            <person name="Banfield J.F."/>
        </authorList>
    </citation>
    <scope>NUCLEOTIDE SEQUENCE [LARGE SCALE GENOMIC DNA]</scope>
</reference>
<feature type="transmembrane region" description="Helical" evidence="1">
    <location>
        <begin position="39"/>
        <end position="57"/>
    </location>
</feature>
<sequence length="71" mass="8111">MKKIIWFYLNTKQGLCVLAFIAIISAYSPQHWMAHPWQSLLLALGTGCAGFMLETWYNKKTPLLIPSLNNI</sequence>
<feature type="transmembrane region" description="Helical" evidence="1">
    <location>
        <begin position="7"/>
        <end position="27"/>
    </location>
</feature>
<dbReference type="AlphaFoldDB" id="A0A1G2MJV2"/>
<protein>
    <submittedName>
        <fullName evidence="2">Uncharacterized protein</fullName>
    </submittedName>
</protein>
<evidence type="ECO:0000313" key="3">
    <source>
        <dbReference type="Proteomes" id="UP000177130"/>
    </source>
</evidence>
<dbReference type="Proteomes" id="UP000177130">
    <property type="component" value="Unassembled WGS sequence"/>
</dbReference>
<accession>A0A1G2MJV2</accession>
<keyword evidence="1" id="KW-0812">Transmembrane</keyword>
<organism evidence="2 3">
    <name type="scientific">Candidatus Taylorbacteria bacterium RIFCSPHIGHO2_02_FULL_43_32b</name>
    <dbReference type="NCBI Taxonomy" id="1802306"/>
    <lineage>
        <taxon>Bacteria</taxon>
        <taxon>Candidatus Tayloriibacteriota</taxon>
    </lineage>
</organism>
<comment type="caution">
    <text evidence="2">The sequence shown here is derived from an EMBL/GenBank/DDBJ whole genome shotgun (WGS) entry which is preliminary data.</text>
</comment>
<keyword evidence="1" id="KW-0472">Membrane</keyword>
<evidence type="ECO:0000256" key="1">
    <source>
        <dbReference type="SAM" id="Phobius"/>
    </source>
</evidence>
<evidence type="ECO:0000313" key="2">
    <source>
        <dbReference type="EMBL" id="OHA24153.1"/>
    </source>
</evidence>
<name>A0A1G2MJV2_9BACT</name>
<keyword evidence="1" id="KW-1133">Transmembrane helix</keyword>
<proteinExistence type="predicted"/>
<dbReference type="EMBL" id="MHRK01000018">
    <property type="protein sequence ID" value="OHA24153.1"/>
    <property type="molecule type" value="Genomic_DNA"/>
</dbReference>
<gene>
    <name evidence="2" type="ORF">A3C72_03770</name>
</gene>